<accession>A0A8J2NU61</accession>
<keyword evidence="10" id="KW-0496">Mitochondrion</keyword>
<keyword evidence="12" id="KW-1015">Disulfide bond</keyword>
<keyword evidence="11" id="KW-0472">Membrane</keyword>
<evidence type="ECO:0000256" key="13">
    <source>
        <dbReference type="SAM" id="MobiDB-lite"/>
    </source>
</evidence>
<evidence type="ECO:0000313" key="15">
    <source>
        <dbReference type="Proteomes" id="UP000708208"/>
    </source>
</evidence>
<evidence type="ECO:0000256" key="9">
    <source>
        <dbReference type="ARBA" id="ARBA00022982"/>
    </source>
</evidence>
<comment type="caution">
    <text evidence="14">The sequence shown here is derived from an EMBL/GenBank/DDBJ whole genome shotgun (WGS) entry which is preliminary data.</text>
</comment>
<evidence type="ECO:0000256" key="4">
    <source>
        <dbReference type="ARBA" id="ARBA00008006"/>
    </source>
</evidence>
<proteinExistence type="inferred from homology"/>
<evidence type="ECO:0000256" key="2">
    <source>
        <dbReference type="ARBA" id="ARBA00004569"/>
    </source>
</evidence>
<reference evidence="14" key="1">
    <citation type="submission" date="2021-06" db="EMBL/GenBank/DDBJ databases">
        <authorList>
            <person name="Hodson N. C."/>
            <person name="Mongue J. A."/>
            <person name="Jaron S. K."/>
        </authorList>
    </citation>
    <scope>NUCLEOTIDE SEQUENCE</scope>
</reference>
<sequence>MGQVHAVGLNYESPVKPKTNQDPTFPANYGFEERGETRRERVMIATKDEMIAAKVPYKYRDFCAHKYIQFKACARSVYPIVIKCEHERHEWEECMFEDQTISRKEFEREQRLLLRKQRKERIAALKEERQKAFEDTAEAEH</sequence>
<evidence type="ECO:0000256" key="12">
    <source>
        <dbReference type="ARBA" id="ARBA00023157"/>
    </source>
</evidence>
<evidence type="ECO:0000256" key="5">
    <source>
        <dbReference type="ARBA" id="ARBA00018677"/>
    </source>
</evidence>
<organism evidence="14 15">
    <name type="scientific">Allacma fusca</name>
    <dbReference type="NCBI Taxonomy" id="39272"/>
    <lineage>
        <taxon>Eukaryota</taxon>
        <taxon>Metazoa</taxon>
        <taxon>Ecdysozoa</taxon>
        <taxon>Arthropoda</taxon>
        <taxon>Hexapoda</taxon>
        <taxon>Collembola</taxon>
        <taxon>Symphypleona</taxon>
        <taxon>Sminthuridae</taxon>
        <taxon>Allacma</taxon>
    </lineage>
</organism>
<dbReference type="AlphaFoldDB" id="A0A8J2NU61"/>
<evidence type="ECO:0000256" key="8">
    <source>
        <dbReference type="ARBA" id="ARBA00022792"/>
    </source>
</evidence>
<evidence type="ECO:0000256" key="3">
    <source>
        <dbReference type="ARBA" id="ARBA00004637"/>
    </source>
</evidence>
<dbReference type="Pfam" id="PF05676">
    <property type="entry name" value="NDUF_B7"/>
    <property type="match status" value="1"/>
</dbReference>
<gene>
    <name evidence="14" type="ORF">AFUS01_LOCUS10357</name>
</gene>
<dbReference type="GO" id="GO:0005743">
    <property type="term" value="C:mitochondrial inner membrane"/>
    <property type="evidence" value="ECO:0007669"/>
    <property type="project" value="UniProtKB-SubCell"/>
</dbReference>
<evidence type="ECO:0000256" key="1">
    <source>
        <dbReference type="ARBA" id="ARBA00003195"/>
    </source>
</evidence>
<dbReference type="OrthoDB" id="268414at2759"/>
<keyword evidence="9" id="KW-0249">Electron transport</keyword>
<comment type="subcellular location">
    <subcellularLocation>
        <location evidence="3">Mitochondrion inner membrane</location>
        <topology evidence="3">Peripheral membrane protein</topology>
    </subcellularLocation>
    <subcellularLocation>
        <location evidence="2">Mitochondrion intermembrane space</location>
    </subcellularLocation>
</comment>
<keyword evidence="8" id="KW-0999">Mitochondrion inner membrane</keyword>
<dbReference type="GO" id="GO:0005758">
    <property type="term" value="C:mitochondrial intermembrane space"/>
    <property type="evidence" value="ECO:0007669"/>
    <property type="project" value="UniProtKB-SubCell"/>
</dbReference>
<evidence type="ECO:0000256" key="10">
    <source>
        <dbReference type="ARBA" id="ARBA00023128"/>
    </source>
</evidence>
<name>A0A8J2NU61_9HEXA</name>
<dbReference type="PANTHER" id="PTHR20900:SF0">
    <property type="entry name" value="NADH DEHYDROGENASE [UBIQUINONE] 1 BETA SUBCOMPLEX SUBUNIT 7"/>
    <property type="match status" value="1"/>
</dbReference>
<evidence type="ECO:0000256" key="11">
    <source>
        <dbReference type="ARBA" id="ARBA00023136"/>
    </source>
</evidence>
<feature type="region of interest" description="Disordered" evidence="13">
    <location>
        <begin position="9"/>
        <end position="30"/>
    </location>
</feature>
<protein>
    <recommendedName>
        <fullName evidence="5">NADH dehydrogenase [ubiquinone] 1 beta subcomplex subunit 7</fullName>
    </recommendedName>
</protein>
<dbReference type="Proteomes" id="UP000708208">
    <property type="component" value="Unassembled WGS sequence"/>
</dbReference>
<keyword evidence="6" id="KW-0813">Transport</keyword>
<keyword evidence="7" id="KW-0679">Respiratory chain</keyword>
<evidence type="ECO:0000256" key="7">
    <source>
        <dbReference type="ARBA" id="ARBA00022660"/>
    </source>
</evidence>
<evidence type="ECO:0000313" key="14">
    <source>
        <dbReference type="EMBL" id="CAG7721113.1"/>
    </source>
</evidence>
<comment type="function">
    <text evidence="1">Accessory subunit of the mitochondrial membrane respiratory chain NADH dehydrogenase (Complex I), that is believed not to be involved in catalysis. Complex I functions in the transfer of electrons from NADH to the respiratory chain. The immediate electron acceptor for the enzyme is believed to be ubiquinone.</text>
</comment>
<dbReference type="PANTHER" id="PTHR20900">
    <property type="entry name" value="NADH:UBIQUINONE OXIDOREDUCTASE B18-LIKE SUBUNIT"/>
    <property type="match status" value="1"/>
</dbReference>
<dbReference type="EMBL" id="CAJVCH010076949">
    <property type="protein sequence ID" value="CAG7721113.1"/>
    <property type="molecule type" value="Genomic_DNA"/>
</dbReference>
<evidence type="ECO:0000256" key="6">
    <source>
        <dbReference type="ARBA" id="ARBA00022448"/>
    </source>
</evidence>
<keyword evidence="15" id="KW-1185">Reference proteome</keyword>
<comment type="similarity">
    <text evidence="4">Belongs to the complex I NDUFB7 subunit family.</text>
</comment>
<dbReference type="InterPro" id="IPR008698">
    <property type="entry name" value="NDUB7"/>
</dbReference>